<feature type="signal peptide" evidence="2">
    <location>
        <begin position="1"/>
        <end position="24"/>
    </location>
</feature>
<feature type="region of interest" description="Disordered" evidence="1">
    <location>
        <begin position="25"/>
        <end position="49"/>
    </location>
</feature>
<protein>
    <submittedName>
        <fullName evidence="4">DUF6351 family protein</fullName>
    </submittedName>
</protein>
<sequence length="802" mass="85511">MMIRFRVDFCLLALLSASLTQCSAEPSSSSSDGVHTDPPNGAKSKEPAITEYRVQADYHTRKTPPLGAGEFELVPLSTLPEAVTGGDVLVELRGLGEGDAVTVTRNGTDVTAAFPALHNGEARGLVTGLTLGDNSLVATADGPSGVRRAALTVKNHPVTGPVISGPHQTPFVCQTEAAGLGAPLDSNCSVETRYEWYYRTALTQQYIKLANPYAAYPADVMKTVTSAGKVVPFVVRLESATINRGITRIAVLDDPHARGPGAAFDAATWNHRVYYAYGASCGTGYHQGTSGTGEVLGGLGDLLGVGQRLAKGDVVVHSTLSSFGVHCNPLISIETAMMVKEHVSESYGLIDAMVGSGVSGGALQQFNAINNAPGLLSAALPGATFADILSTAMTVGDCGLLIHYYNGRGWYWDPLKRALVEGHNLLTGTQLNSICQSWVTTFLPVLNAKEGCDGSVPKELRYDPVTNPHGARCTLQDANVNIFGRDPKTGFARRPLDNIGVQYGLDAFNHFVISAAEFLDLNRNIGGYDIDGNFVPTRMKMDPEVEAISHRLGAIVGHGAMAETPVMDLAPYLDLIPLANIHEAVRPFTVRARLRKYSGQDASHSIWRGIAVQPDAYPTMEKWFPALRDLPYGADRVAAIAASKPAGAGDRCVISTLGGRLELPNVLFGPLGLALPILPGLPLLDITIPLKIDISEDFDSGLGTCSLLLPVTRTPRMVAGMPMTDDVIRCQLKPLDRADYKAFMTDAQFAELQSVFPDGVCDYSKPAAGAVDKSLLWPSIGGEALHEPAELKYWVGRSRPVP</sequence>
<proteinExistence type="predicted"/>
<accession>A0ABZ2L466</accession>
<organism evidence="4 5">
    <name type="scientific">Pendulispora rubella</name>
    <dbReference type="NCBI Taxonomy" id="2741070"/>
    <lineage>
        <taxon>Bacteria</taxon>
        <taxon>Pseudomonadati</taxon>
        <taxon>Myxococcota</taxon>
        <taxon>Myxococcia</taxon>
        <taxon>Myxococcales</taxon>
        <taxon>Sorangiineae</taxon>
        <taxon>Pendulisporaceae</taxon>
        <taxon>Pendulispora</taxon>
    </lineage>
</organism>
<evidence type="ECO:0000256" key="1">
    <source>
        <dbReference type="SAM" id="MobiDB-lite"/>
    </source>
</evidence>
<reference evidence="4" key="1">
    <citation type="submission" date="2021-12" db="EMBL/GenBank/DDBJ databases">
        <title>Discovery of the Pendulisporaceae a myxobacterial family with distinct sporulation behavior and unique specialized metabolism.</title>
        <authorList>
            <person name="Garcia R."/>
            <person name="Popoff A."/>
            <person name="Bader C.D."/>
            <person name="Loehr J."/>
            <person name="Walesch S."/>
            <person name="Walt C."/>
            <person name="Boldt J."/>
            <person name="Bunk B."/>
            <person name="Haeckl F.J.F.P.J."/>
            <person name="Gunesch A.P."/>
            <person name="Birkelbach J."/>
            <person name="Nuebel U."/>
            <person name="Pietschmann T."/>
            <person name="Bach T."/>
            <person name="Mueller R."/>
        </authorList>
    </citation>
    <scope>NUCLEOTIDE SEQUENCE</scope>
    <source>
        <strain evidence="4">MSr11367</strain>
    </source>
</reference>
<evidence type="ECO:0000259" key="3">
    <source>
        <dbReference type="Pfam" id="PF19878"/>
    </source>
</evidence>
<keyword evidence="5" id="KW-1185">Reference proteome</keyword>
<dbReference type="InterPro" id="IPR045556">
    <property type="entry name" value="DUF6351"/>
</dbReference>
<evidence type="ECO:0000313" key="4">
    <source>
        <dbReference type="EMBL" id="WXB05736.1"/>
    </source>
</evidence>
<dbReference type="RefSeq" id="WP_394835382.1">
    <property type="nucleotide sequence ID" value="NZ_CP089929.1"/>
</dbReference>
<dbReference type="Pfam" id="PF19878">
    <property type="entry name" value="DUF6351"/>
    <property type="match status" value="1"/>
</dbReference>
<dbReference type="EMBL" id="CP089983">
    <property type="protein sequence ID" value="WXB05736.1"/>
    <property type="molecule type" value="Genomic_DNA"/>
</dbReference>
<name>A0ABZ2L466_9BACT</name>
<dbReference type="Proteomes" id="UP001374803">
    <property type="component" value="Chromosome"/>
</dbReference>
<feature type="chain" id="PRO_5045388668" evidence="2">
    <location>
        <begin position="25"/>
        <end position="802"/>
    </location>
</feature>
<keyword evidence="2" id="KW-0732">Signal</keyword>
<evidence type="ECO:0000313" key="5">
    <source>
        <dbReference type="Proteomes" id="UP001374803"/>
    </source>
</evidence>
<gene>
    <name evidence="4" type="ORF">LVJ94_00460</name>
</gene>
<feature type="domain" description="DUF6351" evidence="3">
    <location>
        <begin position="76"/>
        <end position="770"/>
    </location>
</feature>
<evidence type="ECO:0000256" key="2">
    <source>
        <dbReference type="SAM" id="SignalP"/>
    </source>
</evidence>